<evidence type="ECO:0000313" key="2">
    <source>
        <dbReference type="EMBL" id="MBX7487341.1"/>
    </source>
</evidence>
<dbReference type="RefSeq" id="WP_221596800.1">
    <property type="nucleotide sequence ID" value="NZ_JAIGNQ010000001.1"/>
</dbReference>
<reference evidence="2 3" key="1">
    <citation type="submission" date="2021-08" db="EMBL/GenBank/DDBJ databases">
        <title>Comparative Genomics Analysis of the Genus Qipengyuania Reveals Extensive Genetic Diversity and Metabolic Versatility, Including the Description of Fifteen Novel Species.</title>
        <authorList>
            <person name="Liu Y."/>
        </authorList>
    </citation>
    <scope>NUCLEOTIDE SEQUENCE [LARGE SCALE GENOMIC DNA]</scope>
    <source>
        <strain evidence="2 3">GH25</strain>
    </source>
</reference>
<protein>
    <submittedName>
        <fullName evidence="2">BLUF domain-containing protein</fullName>
    </submittedName>
</protein>
<dbReference type="SUPFAM" id="SSF54975">
    <property type="entry name" value="Acylphosphatase/BLUF domain-like"/>
    <property type="match status" value="1"/>
</dbReference>
<comment type="caution">
    <text evidence="2">The sequence shown here is derived from an EMBL/GenBank/DDBJ whole genome shotgun (WGS) entry which is preliminary data.</text>
</comment>
<dbReference type="EMBL" id="JAIGNQ010000001">
    <property type="protein sequence ID" value="MBX7487341.1"/>
    <property type="molecule type" value="Genomic_DNA"/>
</dbReference>
<dbReference type="InterPro" id="IPR036046">
    <property type="entry name" value="Acylphosphatase-like_dom_sf"/>
</dbReference>
<sequence>MQQLIYVSYASDDFQSGDVFKIIETSARNNPTRDVTGFLVYAHDTFVQFVEGPAASLDALLEDLKADSRHQRLEVLERREGRGRCFPNWRMERLAVSGGDARILEQKLRQTEISQATIARLIETIMTPRMAA</sequence>
<organism evidence="2 3">
    <name type="scientific">Qipengyuania pacifica</name>
    <dbReference type="NCBI Taxonomy" id="2860199"/>
    <lineage>
        <taxon>Bacteria</taxon>
        <taxon>Pseudomonadati</taxon>
        <taxon>Pseudomonadota</taxon>
        <taxon>Alphaproteobacteria</taxon>
        <taxon>Sphingomonadales</taxon>
        <taxon>Erythrobacteraceae</taxon>
        <taxon>Qipengyuania</taxon>
    </lineage>
</organism>
<proteinExistence type="predicted"/>
<dbReference type="InterPro" id="IPR007024">
    <property type="entry name" value="BLUF_domain"/>
</dbReference>
<dbReference type="PROSITE" id="PS50925">
    <property type="entry name" value="BLUF"/>
    <property type="match status" value="1"/>
</dbReference>
<gene>
    <name evidence="2" type="ORF">K3177_02320</name>
</gene>
<accession>A0ABS7JEA7</accession>
<dbReference type="SMART" id="SM01034">
    <property type="entry name" value="BLUF"/>
    <property type="match status" value="1"/>
</dbReference>
<evidence type="ECO:0000313" key="3">
    <source>
        <dbReference type="Proteomes" id="UP000776651"/>
    </source>
</evidence>
<dbReference type="Gene3D" id="3.30.70.100">
    <property type="match status" value="1"/>
</dbReference>
<dbReference type="Pfam" id="PF04940">
    <property type="entry name" value="BLUF"/>
    <property type="match status" value="1"/>
</dbReference>
<evidence type="ECO:0000259" key="1">
    <source>
        <dbReference type="PROSITE" id="PS50925"/>
    </source>
</evidence>
<feature type="domain" description="BLUF" evidence="1">
    <location>
        <begin position="1"/>
        <end position="92"/>
    </location>
</feature>
<name>A0ABS7JEA7_9SPHN</name>
<keyword evidence="3" id="KW-1185">Reference proteome</keyword>
<dbReference type="Proteomes" id="UP000776651">
    <property type="component" value="Unassembled WGS sequence"/>
</dbReference>